<feature type="region of interest" description="Disordered" evidence="1">
    <location>
        <begin position="123"/>
        <end position="154"/>
    </location>
</feature>
<evidence type="ECO:0000313" key="3">
    <source>
        <dbReference type="Proteomes" id="UP000507470"/>
    </source>
</evidence>
<dbReference type="Proteomes" id="UP000507470">
    <property type="component" value="Unassembled WGS sequence"/>
</dbReference>
<organism evidence="2 3">
    <name type="scientific">Mytilus coruscus</name>
    <name type="common">Sea mussel</name>
    <dbReference type="NCBI Taxonomy" id="42192"/>
    <lineage>
        <taxon>Eukaryota</taxon>
        <taxon>Metazoa</taxon>
        <taxon>Spiralia</taxon>
        <taxon>Lophotrochozoa</taxon>
        <taxon>Mollusca</taxon>
        <taxon>Bivalvia</taxon>
        <taxon>Autobranchia</taxon>
        <taxon>Pteriomorphia</taxon>
        <taxon>Mytilida</taxon>
        <taxon>Mytiloidea</taxon>
        <taxon>Mytilidae</taxon>
        <taxon>Mytilinae</taxon>
        <taxon>Mytilus</taxon>
    </lineage>
</organism>
<evidence type="ECO:0000313" key="2">
    <source>
        <dbReference type="EMBL" id="CAC5399949.1"/>
    </source>
</evidence>
<dbReference type="AlphaFoldDB" id="A0A6J8CWW2"/>
<evidence type="ECO:0000256" key="1">
    <source>
        <dbReference type="SAM" id="MobiDB-lite"/>
    </source>
</evidence>
<name>A0A6J8CWW2_MYTCO</name>
<reference evidence="2 3" key="1">
    <citation type="submission" date="2020-06" db="EMBL/GenBank/DDBJ databases">
        <authorList>
            <person name="Li R."/>
            <person name="Bekaert M."/>
        </authorList>
    </citation>
    <scope>NUCLEOTIDE SEQUENCE [LARGE SCALE GENOMIC DNA]</scope>
    <source>
        <strain evidence="3">wild</strain>
    </source>
</reference>
<dbReference type="EMBL" id="CACVKT020006135">
    <property type="protein sequence ID" value="CAC5399949.1"/>
    <property type="molecule type" value="Genomic_DNA"/>
</dbReference>
<proteinExistence type="predicted"/>
<feature type="compositionally biased region" description="Basic and acidic residues" evidence="1">
    <location>
        <begin position="127"/>
        <end position="142"/>
    </location>
</feature>
<gene>
    <name evidence="2" type="ORF">MCOR_34171</name>
</gene>
<dbReference type="OrthoDB" id="6189433at2759"/>
<accession>A0A6J8CWW2</accession>
<sequence length="212" mass="24066">MNAEELLSEQIVENINIDDEASEVNGSLQEKKRERLSSVVAGGSSKQYLGKELQLSDIDKMTTEQINKLYCKYEARLGASMTKTLGNSFINLYVMGVSKPKRVAAGKKGAEVRIRNAELRKKRSGKIKKENSKIKQITKDSDTETDYESNEHIPSVKKHSSSLVDYKFVLFPISIVGLGLFFTTKVRKPERMIKEITKPEKQKKEIDPFEFN</sequence>
<protein>
    <submittedName>
        <fullName evidence="2">Uncharacterized protein</fullName>
    </submittedName>
</protein>
<keyword evidence="3" id="KW-1185">Reference proteome</keyword>